<dbReference type="EMBL" id="JTDF01000484">
    <property type="protein sequence ID" value="KAF8571498.1"/>
    <property type="molecule type" value="Genomic_DNA"/>
</dbReference>
<feature type="coiled-coil region" evidence="2">
    <location>
        <begin position="284"/>
        <end position="311"/>
    </location>
</feature>
<proteinExistence type="predicted"/>
<dbReference type="InterPro" id="IPR051825">
    <property type="entry name" value="SRCIN1"/>
</dbReference>
<feature type="region of interest" description="Disordered" evidence="3">
    <location>
        <begin position="201"/>
        <end position="225"/>
    </location>
</feature>
<evidence type="ECO:0000313" key="5">
    <source>
        <dbReference type="EMBL" id="KAF8571498.1"/>
    </source>
</evidence>
<dbReference type="OrthoDB" id="6022652at2759"/>
<dbReference type="PANTHER" id="PTHR22741:SF10">
    <property type="entry name" value="COILED-COIL DOMAIN-CONTAINING PROTEIN CG32809"/>
    <property type="match status" value="1"/>
</dbReference>
<evidence type="ECO:0000259" key="4">
    <source>
        <dbReference type="Pfam" id="PF03915"/>
    </source>
</evidence>
<evidence type="ECO:0000256" key="2">
    <source>
        <dbReference type="SAM" id="Coils"/>
    </source>
</evidence>
<gene>
    <name evidence="5" type="ORF">P879_00225</name>
</gene>
<evidence type="ECO:0000256" key="3">
    <source>
        <dbReference type="SAM" id="MobiDB-lite"/>
    </source>
</evidence>
<evidence type="ECO:0000256" key="1">
    <source>
        <dbReference type="ARBA" id="ARBA00023054"/>
    </source>
</evidence>
<dbReference type="Proteomes" id="UP000699462">
    <property type="component" value="Unassembled WGS sequence"/>
</dbReference>
<feature type="region of interest" description="Disordered" evidence="3">
    <location>
        <begin position="697"/>
        <end position="732"/>
    </location>
</feature>
<keyword evidence="1 2" id="KW-0175">Coiled coil</keyword>
<sequence length="878" mass="98799">MIALLEGQFISHAGTQLTGGADRGVQLVQLYKPVLAIPSVSKSSVSSPELQALRTVSIPEGQMVLTSTSTSGTVQYVLLPTVVNPSTKTLTKEIDMTPDILLEKGKPEQQIPCVNQHKVPGSDSHVKITCMESQLAHLSAWVRLLQQNPEAANQPVQIVGYSHRHCDGDLCRAVEANQPSLCKPTEAGSLFYTPSNSSLDSAYSAKSTTSSESGVQHSDQSVQQVQKMDKYDLLKDNTERYSHKSAVEHTPSTTYSSASLDSTGPCSRCSQLFLSRANKHNTKLQHIRESLQLTQNELLKVKQELAVLRRMYSATMNANHECTHDSMKKIQQIFGKSEVIKPYPTGLARTELDREIFACREETENAISWLSDLELAIEDMRISALARRCYVDLPEVECLGMHLQRVTCRLMDIQNEFPKFSSKLQKVLNVEMSVIDRDKQFLISESDQLEGALRRCKDLSNTLFTLKRLGCVQEHDRNLIVPYIRTVPEPSQEDREQLMHEIQTVTTTPEKRISSIQAFENLQCCRRRLKNADVTKHLEDDFSFCTMSESHPNHHKFVNTENHIHEDMHIEEQQTCDCEMRALPVKIFDVDETSETNEEGNKQPIGETCQYLWQNTRHPATLKKNLTLHKQPLNDACAFCCGSSAEAFTSSAEPVEDHRPLAPVCLRREKAHTPSITSSLEAIECCADKQDCSTTNPVSTIPTILKRNTTGQSSQPELRRSGKHNSDANRRSRVVFSRTVLVSNGSETTQLNFPSDTDEENDRIYPKGAKHTVDDMVINRTSQPWFMTTKKDHGFHRPISCDEYAPVQFNRGVAMRRAHTPTYKRFVVNHKPPHIGTAVNAGPADLEISAHRKQHHHHNCQAVRHTSNQYAAKYDSLS</sequence>
<accession>A0A8T0DWJ6</accession>
<dbReference type="InterPro" id="IPR022782">
    <property type="entry name" value="AIP3-like_C"/>
</dbReference>
<feature type="compositionally biased region" description="Basic and acidic residues" evidence="3">
    <location>
        <begin position="717"/>
        <end position="730"/>
    </location>
</feature>
<dbReference type="Pfam" id="PF03915">
    <property type="entry name" value="AIP3"/>
    <property type="match status" value="1"/>
</dbReference>
<name>A0A8T0DWJ6_9TREM</name>
<feature type="compositionally biased region" description="Polar residues" evidence="3">
    <location>
        <begin position="697"/>
        <end position="716"/>
    </location>
</feature>
<dbReference type="GO" id="GO:0005737">
    <property type="term" value="C:cytoplasm"/>
    <property type="evidence" value="ECO:0007669"/>
    <property type="project" value="TreeGrafter"/>
</dbReference>
<feature type="compositionally biased region" description="Polar residues" evidence="3">
    <location>
        <begin position="201"/>
        <end position="212"/>
    </location>
</feature>
<comment type="caution">
    <text evidence="5">The sequence shown here is derived from an EMBL/GenBank/DDBJ whole genome shotgun (WGS) entry which is preliminary data.</text>
</comment>
<organism evidence="5 6">
    <name type="scientific">Paragonimus westermani</name>
    <dbReference type="NCBI Taxonomy" id="34504"/>
    <lineage>
        <taxon>Eukaryota</taxon>
        <taxon>Metazoa</taxon>
        <taxon>Spiralia</taxon>
        <taxon>Lophotrochozoa</taxon>
        <taxon>Platyhelminthes</taxon>
        <taxon>Trematoda</taxon>
        <taxon>Digenea</taxon>
        <taxon>Plagiorchiida</taxon>
        <taxon>Troglotremata</taxon>
        <taxon>Troglotrematidae</taxon>
        <taxon>Paragonimus</taxon>
    </lineage>
</organism>
<dbReference type="AlphaFoldDB" id="A0A8T0DWJ6"/>
<reference evidence="5 6" key="1">
    <citation type="submission" date="2019-07" db="EMBL/GenBank/DDBJ databases">
        <title>Annotation for the trematode Paragonimus westermani.</title>
        <authorList>
            <person name="Choi Y.-J."/>
        </authorList>
    </citation>
    <scope>NUCLEOTIDE SEQUENCE [LARGE SCALE GENOMIC DNA]</scope>
    <source>
        <strain evidence="5">180907_Pwestermani</strain>
    </source>
</reference>
<evidence type="ECO:0000313" key="6">
    <source>
        <dbReference type="Proteomes" id="UP000699462"/>
    </source>
</evidence>
<protein>
    <recommendedName>
        <fullName evidence="4">Actin interacting protein 3-like C-terminal domain-containing protein</fullName>
    </recommendedName>
</protein>
<feature type="domain" description="Actin interacting protein 3-like C-terminal" evidence="4">
    <location>
        <begin position="237"/>
        <end position="532"/>
    </location>
</feature>
<dbReference type="Gene3D" id="1.20.58.1540">
    <property type="entry name" value="Actin interacting protein 3, C-terminal domain"/>
    <property type="match status" value="1"/>
</dbReference>
<feature type="compositionally biased region" description="Low complexity" evidence="3">
    <location>
        <begin position="213"/>
        <end position="225"/>
    </location>
</feature>
<keyword evidence="6" id="KW-1185">Reference proteome</keyword>
<dbReference type="PANTHER" id="PTHR22741">
    <property type="entry name" value="P140CAP/SNIP-RELATED"/>
    <property type="match status" value="1"/>
</dbReference>